<dbReference type="AlphaFoldDB" id="A0A1C4FSF6"/>
<organism evidence="1 2">
    <name type="scientific">Chitinophaga costaii</name>
    <dbReference type="NCBI Taxonomy" id="1335309"/>
    <lineage>
        <taxon>Bacteria</taxon>
        <taxon>Pseudomonadati</taxon>
        <taxon>Bacteroidota</taxon>
        <taxon>Chitinophagia</taxon>
        <taxon>Chitinophagales</taxon>
        <taxon>Chitinophagaceae</taxon>
        <taxon>Chitinophaga</taxon>
    </lineage>
</organism>
<reference evidence="1 2" key="1">
    <citation type="submission" date="2016-08" db="EMBL/GenBank/DDBJ databases">
        <authorList>
            <person name="Seilhamer J.J."/>
        </authorList>
    </citation>
    <scope>NUCLEOTIDE SEQUENCE [LARGE SCALE GENOMIC DNA]</scope>
    <source>
        <strain evidence="1 2">A37T2</strain>
    </source>
</reference>
<accession>A0A1C4FSF6</accession>
<evidence type="ECO:0000313" key="2">
    <source>
        <dbReference type="Proteomes" id="UP000242818"/>
    </source>
</evidence>
<name>A0A1C4FSF6_9BACT</name>
<proteinExistence type="predicted"/>
<protein>
    <submittedName>
        <fullName evidence="1">Uncharacterized protein</fullName>
    </submittedName>
</protein>
<evidence type="ECO:0000313" key="1">
    <source>
        <dbReference type="EMBL" id="SCC58816.1"/>
    </source>
</evidence>
<sequence length="98" mass="11268">MRSLLSLFLCAGLIVWAHAQKHIYFGLRANQPEAFIASMPPAEQEYVVNQEVITIKANNYLFRLPTLHHSHLRVASQDSLHSRLLFNGFRTLWLPALQ</sequence>
<dbReference type="EMBL" id="FMAR01000016">
    <property type="protein sequence ID" value="SCC58816.1"/>
    <property type="molecule type" value="Genomic_DNA"/>
</dbReference>
<dbReference type="OrthoDB" id="674210at2"/>
<dbReference type="STRING" id="1335309.GA0116948_11698"/>
<keyword evidence="2" id="KW-1185">Reference proteome</keyword>
<dbReference type="Proteomes" id="UP000242818">
    <property type="component" value="Unassembled WGS sequence"/>
</dbReference>
<dbReference type="RefSeq" id="WP_123891863.1">
    <property type="nucleotide sequence ID" value="NZ_FMAR01000016.1"/>
</dbReference>
<gene>
    <name evidence="1" type="ORF">GA0116948_11698</name>
</gene>